<dbReference type="EMBL" id="MHQN01000006">
    <property type="protein sequence ID" value="OHA04030.1"/>
    <property type="molecule type" value="Genomic_DNA"/>
</dbReference>
<dbReference type="InterPro" id="IPR008927">
    <property type="entry name" value="6-PGluconate_DH-like_C_sf"/>
</dbReference>
<comment type="similarity">
    <text evidence="1 4">Belongs to the UDP-glucose/GDP-mannose dehydrogenase family.</text>
</comment>
<evidence type="ECO:0000259" key="6">
    <source>
        <dbReference type="SMART" id="SM00984"/>
    </source>
</evidence>
<dbReference type="Pfam" id="PF03720">
    <property type="entry name" value="UDPG_MGDP_dh_C"/>
    <property type="match status" value="1"/>
</dbReference>
<feature type="domain" description="UDP-glucose/GDP-mannose dehydrogenase C-terminal" evidence="6">
    <location>
        <begin position="324"/>
        <end position="425"/>
    </location>
</feature>
<dbReference type="InterPro" id="IPR028359">
    <property type="entry name" value="UDP_ManNAc/GlcNAc_DH"/>
</dbReference>
<evidence type="ECO:0000313" key="8">
    <source>
        <dbReference type="Proteomes" id="UP000177177"/>
    </source>
</evidence>
<evidence type="ECO:0000256" key="1">
    <source>
        <dbReference type="ARBA" id="ARBA00006601"/>
    </source>
</evidence>
<evidence type="ECO:0000256" key="4">
    <source>
        <dbReference type="PIRNR" id="PIRNR000124"/>
    </source>
</evidence>
<dbReference type="Proteomes" id="UP000177177">
    <property type="component" value="Unassembled WGS sequence"/>
</dbReference>
<dbReference type="PANTHER" id="PTHR43491">
    <property type="entry name" value="UDP-N-ACETYL-D-MANNOSAMINE DEHYDROGENASE"/>
    <property type="match status" value="1"/>
</dbReference>
<dbReference type="GO" id="GO:0016628">
    <property type="term" value="F:oxidoreductase activity, acting on the CH-CH group of donors, NAD or NADP as acceptor"/>
    <property type="evidence" value="ECO:0007669"/>
    <property type="project" value="InterPro"/>
</dbReference>
<dbReference type="GO" id="GO:0051287">
    <property type="term" value="F:NAD binding"/>
    <property type="evidence" value="ECO:0007669"/>
    <property type="project" value="InterPro"/>
</dbReference>
<dbReference type="InterPro" id="IPR017476">
    <property type="entry name" value="UDP-Glc/GDP-Man"/>
</dbReference>
<dbReference type="InterPro" id="IPR014026">
    <property type="entry name" value="UDP-Glc/GDP-Man_DH_dimer"/>
</dbReference>
<dbReference type="NCBIfam" id="TIGR03026">
    <property type="entry name" value="NDP-sugDHase"/>
    <property type="match status" value="1"/>
</dbReference>
<dbReference type="GO" id="GO:0000271">
    <property type="term" value="P:polysaccharide biosynthetic process"/>
    <property type="evidence" value="ECO:0007669"/>
    <property type="project" value="InterPro"/>
</dbReference>
<comment type="caution">
    <text evidence="7">The sequence shown here is derived from an EMBL/GenBank/DDBJ whole genome shotgun (WGS) entry which is preliminary data.</text>
</comment>
<accession>A0A1G2KX81</accession>
<dbReference type="Gene3D" id="3.40.50.720">
    <property type="entry name" value="NAD(P)-binding Rossmann-like Domain"/>
    <property type="match status" value="2"/>
</dbReference>
<evidence type="ECO:0000256" key="3">
    <source>
        <dbReference type="ARBA" id="ARBA00023027"/>
    </source>
</evidence>
<dbReference type="Pfam" id="PF03721">
    <property type="entry name" value="UDPG_MGDP_dh_N"/>
    <property type="match status" value="1"/>
</dbReference>
<keyword evidence="3" id="KW-0520">NAD</keyword>
<dbReference type="InterPro" id="IPR036220">
    <property type="entry name" value="UDP-Glc/GDP-Man_DH_C_sf"/>
</dbReference>
<proteinExistence type="inferred from homology"/>
<feature type="transmembrane region" description="Helical" evidence="5">
    <location>
        <begin position="12"/>
        <end position="33"/>
    </location>
</feature>
<dbReference type="PANTHER" id="PTHR43491:SF2">
    <property type="entry name" value="UDP-N-ACETYL-D-MANNOSAMINE DEHYDROGENASE"/>
    <property type="match status" value="1"/>
</dbReference>
<gene>
    <name evidence="7" type="ORF">A3C92_03665</name>
</gene>
<dbReference type="SUPFAM" id="SSF52413">
    <property type="entry name" value="UDP-glucose/GDP-mannose dehydrogenase C-terminal domain"/>
    <property type="match status" value="1"/>
</dbReference>
<dbReference type="Pfam" id="PF00984">
    <property type="entry name" value="UDPG_MGDP_dh"/>
    <property type="match status" value="1"/>
</dbReference>
<name>A0A1G2KX81_9BACT</name>
<dbReference type="SMART" id="SM00984">
    <property type="entry name" value="UDPG_MGDP_dh_C"/>
    <property type="match status" value="1"/>
</dbReference>
<dbReference type="InterPro" id="IPR036291">
    <property type="entry name" value="NAD(P)-bd_dom_sf"/>
</dbReference>
<dbReference type="InterPro" id="IPR001732">
    <property type="entry name" value="UDP-Glc/GDP-Man_DH_N"/>
</dbReference>
<dbReference type="InterPro" id="IPR014027">
    <property type="entry name" value="UDP-Glc/GDP-Man_DH_C"/>
</dbReference>
<reference evidence="7 8" key="1">
    <citation type="journal article" date="2016" name="Nat. Commun.">
        <title>Thousands of microbial genomes shed light on interconnected biogeochemical processes in an aquifer system.</title>
        <authorList>
            <person name="Anantharaman K."/>
            <person name="Brown C.T."/>
            <person name="Hug L.A."/>
            <person name="Sharon I."/>
            <person name="Castelle C.J."/>
            <person name="Probst A.J."/>
            <person name="Thomas B.C."/>
            <person name="Singh A."/>
            <person name="Wilkins M.J."/>
            <person name="Karaoz U."/>
            <person name="Brodie E.L."/>
            <person name="Williams K.H."/>
            <person name="Hubbard S.S."/>
            <person name="Banfield J.F."/>
        </authorList>
    </citation>
    <scope>NUCLEOTIDE SEQUENCE [LARGE SCALE GENOMIC DNA]</scope>
</reference>
<dbReference type="SUPFAM" id="SSF48179">
    <property type="entry name" value="6-phosphogluconate dehydrogenase C-terminal domain-like"/>
    <property type="match status" value="1"/>
</dbReference>
<evidence type="ECO:0000256" key="2">
    <source>
        <dbReference type="ARBA" id="ARBA00023002"/>
    </source>
</evidence>
<dbReference type="PIRSF" id="PIRSF500136">
    <property type="entry name" value="UDP_ManNAc_DH"/>
    <property type="match status" value="1"/>
</dbReference>
<dbReference type="PIRSF" id="PIRSF000124">
    <property type="entry name" value="UDPglc_GDPman_dh"/>
    <property type="match status" value="1"/>
</dbReference>
<keyword evidence="2" id="KW-0560">Oxidoreductase</keyword>
<sequence>MWRRTDVKTRTVGIVGLGYVGLTLALTFAEMGLRVVGVDVDERVVGELHSGRAHFYERGLQEMLLKHLNKNFTVQRAFAGSESDVYVVCVGTPVSGDTLVTAPLASSLAAVARVLKRHDLVVLRSTVPAGTTREIGIPALEAGSGLTAGKDFFVAFAPERTVEGKAMEELRTLPQVVGGYDEASRELAGKLFHLIAPVIVPVASLEAAEMVKLLNNTYRDLVFSYANEIAMLCHAYGLSAHEVIRAANHGYVRDPIPLPSPGVGGPCLTKDPYLLHITAAKKRVPMELSLKSRAIHRNTIDHLCGRVEQFLAGVAGRGERPEIFVAGLAFKGEPETSDLRGSSALEIIERLAPQYAVRVYDPVVKGEEIEIPGAMPVSFEEGFKGAHVALILNNHRSFRAHALKDLACGMARPGLFFDAWYLYGRDRGTLPEGITYATL</sequence>
<keyword evidence="5" id="KW-0812">Transmembrane</keyword>
<protein>
    <recommendedName>
        <fullName evidence="6">UDP-glucose/GDP-mannose dehydrogenase C-terminal domain-containing protein</fullName>
    </recommendedName>
</protein>
<evidence type="ECO:0000313" key="7">
    <source>
        <dbReference type="EMBL" id="OHA04030.1"/>
    </source>
</evidence>
<organism evidence="7 8">
    <name type="scientific">Candidatus Sungbacteria bacterium RIFCSPHIGHO2_02_FULL_53_17</name>
    <dbReference type="NCBI Taxonomy" id="1802275"/>
    <lineage>
        <taxon>Bacteria</taxon>
        <taxon>Candidatus Sungiibacteriota</taxon>
    </lineage>
</organism>
<dbReference type="GO" id="GO:0016616">
    <property type="term" value="F:oxidoreductase activity, acting on the CH-OH group of donors, NAD or NADP as acceptor"/>
    <property type="evidence" value="ECO:0007669"/>
    <property type="project" value="InterPro"/>
</dbReference>
<dbReference type="AlphaFoldDB" id="A0A1G2KX81"/>
<keyword evidence="5" id="KW-0472">Membrane</keyword>
<evidence type="ECO:0000256" key="5">
    <source>
        <dbReference type="SAM" id="Phobius"/>
    </source>
</evidence>
<keyword evidence="5" id="KW-1133">Transmembrane helix</keyword>
<dbReference type="SUPFAM" id="SSF51735">
    <property type="entry name" value="NAD(P)-binding Rossmann-fold domains"/>
    <property type="match status" value="1"/>
</dbReference>